<dbReference type="Gene3D" id="3.30.9.10">
    <property type="entry name" value="D-Amino Acid Oxidase, subunit A, domain 2"/>
    <property type="match status" value="1"/>
</dbReference>
<proteinExistence type="predicted"/>
<dbReference type="AlphaFoldDB" id="A0A132N5V2"/>
<gene>
    <name evidence="2" type="ORF">TH66_02005</name>
</gene>
<dbReference type="InterPro" id="IPR006076">
    <property type="entry name" value="FAD-dep_OxRdtase"/>
</dbReference>
<organism evidence="2 3">
    <name type="scientific">Carbonactinospora thermoautotrophica</name>
    <dbReference type="NCBI Taxonomy" id="1469144"/>
    <lineage>
        <taxon>Bacteria</taxon>
        <taxon>Bacillati</taxon>
        <taxon>Actinomycetota</taxon>
        <taxon>Actinomycetes</taxon>
        <taxon>Kitasatosporales</taxon>
        <taxon>Carbonactinosporaceae</taxon>
        <taxon>Carbonactinospora</taxon>
    </lineage>
</organism>
<dbReference type="GO" id="GO:0005737">
    <property type="term" value="C:cytoplasm"/>
    <property type="evidence" value="ECO:0007669"/>
    <property type="project" value="TreeGrafter"/>
</dbReference>
<dbReference type="Pfam" id="PF01266">
    <property type="entry name" value="DAO"/>
    <property type="match status" value="1"/>
</dbReference>
<evidence type="ECO:0000313" key="3">
    <source>
        <dbReference type="Proteomes" id="UP000070659"/>
    </source>
</evidence>
<dbReference type="InterPro" id="IPR036188">
    <property type="entry name" value="FAD/NAD-bd_sf"/>
</dbReference>
<dbReference type="Proteomes" id="UP000070659">
    <property type="component" value="Unassembled WGS sequence"/>
</dbReference>
<reference evidence="2 3" key="1">
    <citation type="submission" date="2015-02" db="EMBL/GenBank/DDBJ databases">
        <title>Physiological reanalysis, assessment of diazotrophy, and genome sequences of multiple isolates of Streptomyces thermoautotrophicus.</title>
        <authorList>
            <person name="MacKellar D.C."/>
            <person name="Lieber L."/>
            <person name="Norman J."/>
            <person name="Bolger A."/>
            <person name="Tobin C."/>
            <person name="Murray J.W."/>
            <person name="Prell J."/>
        </authorList>
    </citation>
    <scope>NUCLEOTIDE SEQUENCE [LARGE SCALE GENOMIC DNA]</scope>
    <source>
        <strain evidence="2 3">UBT1</strain>
    </source>
</reference>
<dbReference type="SUPFAM" id="SSF51905">
    <property type="entry name" value="FAD/NAD(P)-binding domain"/>
    <property type="match status" value="1"/>
</dbReference>
<accession>A0A132N5V2</accession>
<protein>
    <submittedName>
        <fullName evidence="2">FAD-dependent oxidoreductase</fullName>
    </submittedName>
</protein>
<dbReference type="Gene3D" id="3.50.50.60">
    <property type="entry name" value="FAD/NAD(P)-binding domain"/>
    <property type="match status" value="1"/>
</dbReference>
<dbReference type="RefSeq" id="WP_067068131.1">
    <property type="nucleotide sequence ID" value="NZ_JYIJ01000011.1"/>
</dbReference>
<evidence type="ECO:0000313" key="2">
    <source>
        <dbReference type="EMBL" id="KWX05484.1"/>
    </source>
</evidence>
<feature type="domain" description="FAD dependent oxidoreductase" evidence="1">
    <location>
        <begin position="37"/>
        <end position="400"/>
    </location>
</feature>
<dbReference type="PANTHER" id="PTHR13847">
    <property type="entry name" value="SARCOSINE DEHYDROGENASE-RELATED"/>
    <property type="match status" value="1"/>
</dbReference>
<sequence>MTVHPALRDARPVPYWLDRADLRPDPAPELAGEVRCDLAVVGGGYTGLWTALLAKEEDPAREVVLVEARTCGWAASGRNGGFCESSLTHGFGNGMARWPEEMPELLRLGRENLDAIEAALARHGVDCHFERTGQIVVATEPWQLAGLEEEVEQAKGLGQDVTFLDAEAVRAEVDSPTYLGGAYWRGDTALLDPARLAWGLRAACERLGVRIFEGSPVRSLDAEGDGVRLRTDHGSVRAGRAVLGTNAFPPLLRRLRRYTVPVYDYALMTEPLTGEQRAAIGWAGRQGLSDAGNQFHYYRLTPDWRILWGGYDAIYHYGSRIRPEYDQRPQTFDTLARHFFATFPQLEGVRFTHRWGGVIDTCSRFCVFFGTALGGRVAYALGFTGLGVGATHFAARVMLDLLAGRDTERTRPRMVREKPLPFPPEPLRYAGIQLTRWAIARADARGGRRNLWLRALDRLGLGFDS</sequence>
<evidence type="ECO:0000259" key="1">
    <source>
        <dbReference type="Pfam" id="PF01266"/>
    </source>
</evidence>
<comment type="caution">
    <text evidence="2">The sequence shown here is derived from an EMBL/GenBank/DDBJ whole genome shotgun (WGS) entry which is preliminary data.</text>
</comment>
<dbReference type="PANTHER" id="PTHR13847:SF281">
    <property type="entry name" value="FAD DEPENDENT OXIDOREDUCTASE DOMAIN-CONTAINING PROTEIN"/>
    <property type="match status" value="1"/>
</dbReference>
<dbReference type="EMBL" id="JYIJ01000011">
    <property type="protein sequence ID" value="KWX05484.1"/>
    <property type="molecule type" value="Genomic_DNA"/>
</dbReference>
<dbReference type="PATRIC" id="fig|1469144.8.peg.5029"/>
<name>A0A132N5V2_9ACTN</name>